<protein>
    <submittedName>
        <fullName evidence="1">Uncharacterized protein</fullName>
    </submittedName>
</protein>
<sequence>MTCIYHHPCILSLSYADSIDSALFSSGSVLKRGLLNGSWHFGRYTQSSEVGPPPETSDEQGVLQLRLAIDGEF</sequence>
<dbReference type="EMBL" id="AFQF01000436">
    <property type="protein sequence ID" value="EGU88270.1"/>
    <property type="molecule type" value="Genomic_DNA"/>
</dbReference>
<name>F9F4A8_FUSOF</name>
<gene>
    <name evidence="1" type="ORF">FOXB_01233</name>
</gene>
<comment type="caution">
    <text evidence="1">The sequence shown here is derived from an EMBL/GenBank/DDBJ whole genome shotgun (WGS) entry which is preliminary data.</text>
</comment>
<organism evidence="1">
    <name type="scientific">Fusarium oxysporum (strain Fo5176)</name>
    <name type="common">Fusarium vascular wilt</name>
    <dbReference type="NCBI Taxonomy" id="660025"/>
    <lineage>
        <taxon>Eukaryota</taxon>
        <taxon>Fungi</taxon>
        <taxon>Dikarya</taxon>
        <taxon>Ascomycota</taxon>
        <taxon>Pezizomycotina</taxon>
        <taxon>Sordariomycetes</taxon>
        <taxon>Hypocreomycetidae</taxon>
        <taxon>Hypocreales</taxon>
        <taxon>Nectriaceae</taxon>
        <taxon>Fusarium</taxon>
        <taxon>Fusarium oxysporum species complex</taxon>
    </lineage>
</organism>
<evidence type="ECO:0000313" key="1">
    <source>
        <dbReference type="EMBL" id="EGU88270.1"/>
    </source>
</evidence>
<dbReference type="AlphaFoldDB" id="F9F4A8"/>
<proteinExistence type="predicted"/>
<reference evidence="1" key="1">
    <citation type="journal article" date="2012" name="Mol. Plant Microbe Interact.">
        <title>A highly conserved effector in Fusarium oxysporum is required for full virulence on Arabidopsis.</title>
        <authorList>
            <person name="Thatcher L.F."/>
            <person name="Gardiner D.M."/>
            <person name="Kazan K."/>
            <person name="Manners J."/>
        </authorList>
    </citation>
    <scope>NUCLEOTIDE SEQUENCE [LARGE SCALE GENOMIC DNA]</scope>
    <source>
        <strain evidence="1">Fo5176</strain>
    </source>
</reference>
<accession>F9F4A8</accession>